<dbReference type="Proteomes" id="UP000009170">
    <property type="component" value="Unassembled WGS sequence"/>
</dbReference>
<reference evidence="2 3" key="2">
    <citation type="journal article" date="2014" name="BMC Genomics">
        <title>An improved genome of the model marine alga Ostreococcus tauri unfolds by assessing Illumina de novo assemblies.</title>
        <authorList>
            <person name="Blanc-Mathieu R."/>
            <person name="Verhelst B."/>
            <person name="Derelle E."/>
            <person name="Rombauts S."/>
            <person name="Bouget F.Y."/>
            <person name="Carre I."/>
            <person name="Chateau A."/>
            <person name="Eyre-Walker A."/>
            <person name="Grimsley N."/>
            <person name="Moreau H."/>
            <person name="Piegu B."/>
            <person name="Rivals E."/>
            <person name="Schackwitz W."/>
            <person name="Van de Peer Y."/>
            <person name="Piganeau G."/>
        </authorList>
    </citation>
    <scope>NUCLEOTIDE SEQUENCE [LARGE SCALE GENOMIC DNA]</scope>
    <source>
        <strain evidence="3">OTTH 0595 / CCAP 157/2 / RCC745</strain>
    </source>
</reference>
<dbReference type="STRING" id="70448.A0A090M7A5"/>
<evidence type="ECO:0000259" key="1">
    <source>
        <dbReference type="Pfam" id="PF25005"/>
    </source>
</evidence>
<dbReference type="CDD" id="cd11712">
    <property type="entry name" value="GINS_A_psf2"/>
    <property type="match status" value="1"/>
</dbReference>
<sequence>MSFERTFKPEETSYVAQDTMVQILPRFRCDRVPFLADEFGPFMPNVPVLVPCWLALALNENGKCTVELGDWFAAESVLATQKNEKTDTKGFQPLPQYFIEQARCISKYVTEDMSMHVHLEHILSLRQSKIRRAFRLLRHDTMRETIEEGYRLPSETACSEFNSIRRFTCAAMDNFNELLASKVS</sequence>
<dbReference type="Pfam" id="PF25005">
    <property type="entry name" value="PSF2_N"/>
    <property type="match status" value="1"/>
</dbReference>
<dbReference type="GO" id="GO:0000727">
    <property type="term" value="P:double-strand break repair via break-induced replication"/>
    <property type="evidence" value="ECO:0007669"/>
    <property type="project" value="TreeGrafter"/>
</dbReference>
<dbReference type="FunCoup" id="A0A090M7A5">
    <property type="interactions" value="1379"/>
</dbReference>
<dbReference type="AlphaFoldDB" id="A0A090M7A5"/>
<dbReference type="GeneID" id="9832718"/>
<dbReference type="RefSeq" id="XP_022840673.1">
    <property type="nucleotide sequence ID" value="XM_022984977.1"/>
</dbReference>
<dbReference type="InterPro" id="IPR007257">
    <property type="entry name" value="GINS_Psf2"/>
</dbReference>
<dbReference type="SUPFAM" id="SSF158573">
    <property type="entry name" value="GINS helical bundle-like"/>
    <property type="match status" value="1"/>
</dbReference>
<dbReference type="InterPro" id="IPR036224">
    <property type="entry name" value="GINS_bundle-like_dom_sf"/>
</dbReference>
<dbReference type="CDD" id="cd21694">
    <property type="entry name" value="GINS_B_Psf2"/>
    <property type="match status" value="1"/>
</dbReference>
<dbReference type="Gene3D" id="1.20.58.1020">
    <property type="match status" value="1"/>
</dbReference>
<evidence type="ECO:0000313" key="3">
    <source>
        <dbReference type="Proteomes" id="UP000009170"/>
    </source>
</evidence>
<accession>A0A090M7A5</accession>
<dbReference type="GO" id="GO:0006260">
    <property type="term" value="P:DNA replication"/>
    <property type="evidence" value="ECO:0007669"/>
    <property type="project" value="InterPro"/>
</dbReference>
<dbReference type="GO" id="GO:0000811">
    <property type="term" value="C:GINS complex"/>
    <property type="evidence" value="ECO:0007669"/>
    <property type="project" value="TreeGrafter"/>
</dbReference>
<gene>
    <name evidence="2" type="ORF">OT_ostta02g00490</name>
</gene>
<dbReference type="PANTHER" id="PTHR12772">
    <property type="entry name" value="DNA REPLICATION COMPLEX GINS PROTEIN PSF2"/>
    <property type="match status" value="1"/>
</dbReference>
<name>A0A090M7A5_OSTTA</name>
<organism evidence="2 3">
    <name type="scientific">Ostreococcus tauri</name>
    <name type="common">Marine green alga</name>
    <dbReference type="NCBI Taxonomy" id="70448"/>
    <lineage>
        <taxon>Eukaryota</taxon>
        <taxon>Viridiplantae</taxon>
        <taxon>Chlorophyta</taxon>
        <taxon>Mamiellophyceae</taxon>
        <taxon>Mamiellales</taxon>
        <taxon>Bathycoccaceae</taxon>
        <taxon>Ostreococcus</taxon>
    </lineage>
</organism>
<dbReference type="InterPro" id="IPR056784">
    <property type="entry name" value="PSF2_N"/>
</dbReference>
<dbReference type="EMBL" id="CAID01000002">
    <property type="protein sequence ID" value="CEG00923.1"/>
    <property type="molecule type" value="Genomic_DNA"/>
</dbReference>
<dbReference type="Gene3D" id="3.40.5.50">
    <property type="match status" value="1"/>
</dbReference>
<dbReference type="OrthoDB" id="1938138at2759"/>
<reference evidence="3" key="1">
    <citation type="journal article" date="2006" name="Proc. Natl. Acad. Sci. U.S.A.">
        <title>Genome analysis of the smallest free-living eukaryote Ostreococcus tauri unveils many unique features.</title>
        <authorList>
            <person name="Derelle E."/>
            <person name="Ferraz C."/>
            <person name="Rombauts S."/>
            <person name="Rouze P."/>
            <person name="Worden A.Z."/>
            <person name="Robbens S."/>
            <person name="Partensky F."/>
            <person name="Degroeve S."/>
            <person name="Echeynie S."/>
            <person name="Cooke R."/>
            <person name="Saeys Y."/>
            <person name="Wuyts J."/>
            <person name="Jabbari K."/>
            <person name="Bowler C."/>
            <person name="Panaud O."/>
            <person name="Piegu B."/>
            <person name="Ball S.G."/>
            <person name="Ral J.-P."/>
            <person name="Bouget F.-Y."/>
            <person name="Piganeau G."/>
            <person name="De Baets B."/>
            <person name="Picard A."/>
            <person name="Delseny M."/>
            <person name="Demaille J."/>
            <person name="Van de Peer Y."/>
            <person name="Moreau H."/>
        </authorList>
    </citation>
    <scope>NUCLEOTIDE SEQUENCE [LARGE SCALE GENOMIC DNA]</scope>
    <source>
        <strain evidence="3">OTTH 0595 / CCAP 157/2 / RCC745</strain>
    </source>
</reference>
<proteinExistence type="predicted"/>
<dbReference type="KEGG" id="ota:OT_ostta02g00490"/>
<feature type="domain" description="DNA replication complex GINS protein PSF2 N-terminal" evidence="1">
    <location>
        <begin position="8"/>
        <end position="66"/>
    </location>
</feature>
<dbReference type="PANTHER" id="PTHR12772:SF0">
    <property type="entry name" value="DNA REPLICATION COMPLEX GINS PROTEIN PSF2"/>
    <property type="match status" value="1"/>
</dbReference>
<keyword evidence="3" id="KW-1185">Reference proteome</keyword>
<protein>
    <submittedName>
        <fullName evidence="2">GINS complex, subunit Psf2</fullName>
    </submittedName>
</protein>
<comment type="caution">
    <text evidence="2">The sequence shown here is derived from an EMBL/GenBank/DDBJ whole genome shotgun (WGS) entry which is preliminary data.</text>
</comment>
<evidence type="ECO:0000313" key="2">
    <source>
        <dbReference type="EMBL" id="CEG00923.1"/>
    </source>
</evidence>
<dbReference type="SUPFAM" id="SSF160059">
    <property type="entry name" value="PriA/YqbF domain"/>
    <property type="match status" value="1"/>
</dbReference>
<dbReference type="InParanoid" id="A0A090M7A5"/>